<dbReference type="RefSeq" id="WP_193498943.1">
    <property type="nucleotide sequence ID" value="NZ_CP063169.1"/>
</dbReference>
<dbReference type="Proteomes" id="UP000593758">
    <property type="component" value="Chromosome"/>
</dbReference>
<evidence type="ECO:0008006" key="3">
    <source>
        <dbReference type="Google" id="ProtNLM"/>
    </source>
</evidence>
<sequence>MAGTPATRSTRSTRSAAQYEFRVVSIPPSASRTDVRQLLTEQAEYGRWELSRHRIYLGGVRKVWLRRKIIRVVSTL</sequence>
<name>A0A7M1T089_9MICO</name>
<evidence type="ECO:0000313" key="1">
    <source>
        <dbReference type="EMBL" id="QOR72303.1"/>
    </source>
</evidence>
<protein>
    <recommendedName>
        <fullName evidence="3">DUF4177 domain-containing protein</fullName>
    </recommendedName>
</protein>
<evidence type="ECO:0000313" key="2">
    <source>
        <dbReference type="Proteomes" id="UP000593758"/>
    </source>
</evidence>
<gene>
    <name evidence="1" type="ORF">IM660_08775</name>
</gene>
<organism evidence="1 2">
    <name type="scientific">Ruania alkalisoli</name>
    <dbReference type="NCBI Taxonomy" id="2779775"/>
    <lineage>
        <taxon>Bacteria</taxon>
        <taxon>Bacillati</taxon>
        <taxon>Actinomycetota</taxon>
        <taxon>Actinomycetes</taxon>
        <taxon>Micrococcales</taxon>
        <taxon>Ruaniaceae</taxon>
        <taxon>Ruania</taxon>
    </lineage>
</organism>
<reference evidence="1 2" key="1">
    <citation type="submission" date="2020-10" db="EMBL/GenBank/DDBJ databases">
        <title>Haloactinobacterium sp. RN3S43, a bacterium isolated from saline soil.</title>
        <authorList>
            <person name="Sun J.-Q."/>
        </authorList>
    </citation>
    <scope>NUCLEOTIDE SEQUENCE [LARGE SCALE GENOMIC DNA]</scope>
    <source>
        <strain evidence="1 2">RN3S43</strain>
    </source>
</reference>
<dbReference type="InterPro" id="IPR043758">
    <property type="entry name" value="DUF5703"/>
</dbReference>
<dbReference type="Pfam" id="PF18963">
    <property type="entry name" value="DUF5703"/>
    <property type="match status" value="1"/>
</dbReference>
<keyword evidence="2" id="KW-1185">Reference proteome</keyword>
<dbReference type="KEGG" id="halt:IM660_08775"/>
<proteinExistence type="predicted"/>
<dbReference type="EMBL" id="CP063169">
    <property type="protein sequence ID" value="QOR72303.1"/>
    <property type="molecule type" value="Genomic_DNA"/>
</dbReference>
<dbReference type="AlphaFoldDB" id="A0A7M1T089"/>
<accession>A0A7M1T089</accession>